<dbReference type="SMART" id="SM00487">
    <property type="entry name" value="DEXDc"/>
    <property type="match status" value="1"/>
</dbReference>
<organism evidence="5 6">
    <name type="scientific">Cymbomonas tetramitiformis</name>
    <dbReference type="NCBI Taxonomy" id="36881"/>
    <lineage>
        <taxon>Eukaryota</taxon>
        <taxon>Viridiplantae</taxon>
        <taxon>Chlorophyta</taxon>
        <taxon>Pyramimonadophyceae</taxon>
        <taxon>Pyramimonadales</taxon>
        <taxon>Pyramimonadaceae</taxon>
        <taxon>Cymbomonas</taxon>
    </lineage>
</organism>
<dbReference type="Pfam" id="PF00176">
    <property type="entry name" value="SNF2-rel_dom"/>
    <property type="match status" value="1"/>
</dbReference>
<dbReference type="InterPro" id="IPR038718">
    <property type="entry name" value="SNF2-like_sf"/>
</dbReference>
<proteinExistence type="predicted"/>
<sequence>MGSHCISRYFQNNQSSATPVNHRDSIEDPDSPIVLQDSCEDPPEEIEDTPDTNFELERVLDAGTKPSAENLFSQFQFKGDKQEIAPTPEKTALAEPPRRRRCNVMDSDSDEEELFQRPRKVDLSCRSPGSPVADAFAPSRASGRRRLTQKLRDDELSPGPASGGRPEVCIDVTDSPSGTGEPIESGGTLGDSDDEVVELHAGQPRPQEDDETRERRRKMELLAQSAPEEDDLELTNPALARKLRAAKRRRLSGGAALSAVDSLLFECEAISRSLRDSLGLIPSGEAGCSEVQATKSSMRLQSAELIRSQCGLGDAGPLLKEYQVVGVNYLALLHKQGVGGILADEMGLGKTAQAISFLGMLQAREGAKRLPHLVVVPASLLANWQRELGVWCPGLRVVLFHGADRAQLVEELRPFRPGAEKAYLGAPFDVMLTCYSLFERDSQQQREDRQFLKSWEWSHLILDEAHLLKNADSTRSMKLASVATRCSYRLMLTGTPLQNDMLELFNLLQFQMPDLFSVDMLELDGQEDEQALISKVKGILAPLVLRRLKSQVLSQLPAKSQQMECLEMTPGQRKCYLGNLQRAKSQYSAESAGARPSRAVLSAAKMQNLFVMLRKTAHHPMLGRNHYSDEDLEALVKTTHKRGFFGPDAKESRIAEELGTYSDFKLHQVCEQLGRGFKSKCLSRKHIMDSAKFAFLQELLPALKERSSRPLIFSQWTSMLDLLEWFLDELGLSYCRLDGSTAVDERQQLVDAYNAEDSNIFAFLLTTRAGGQGLNLKAADTVIIHDVDFNPQVDKQAEDRAHRIGQTRKVTIYRLITKDSVDEKILEIANRKLRLDASLMDTGAAEAATSKSGAAESNSIREILASILIADTAETGSAEGK</sequence>
<reference evidence="5 6" key="1">
    <citation type="journal article" date="2015" name="Genome Biol. Evol.">
        <title>Comparative Genomics of a Bacterivorous Green Alga Reveals Evolutionary Causalities and Consequences of Phago-Mixotrophic Mode of Nutrition.</title>
        <authorList>
            <person name="Burns J.A."/>
            <person name="Paasch A."/>
            <person name="Narechania A."/>
            <person name="Kim E."/>
        </authorList>
    </citation>
    <scope>NUCLEOTIDE SEQUENCE [LARGE SCALE GENOMIC DNA]</scope>
    <source>
        <strain evidence="5 6">PLY_AMNH</strain>
    </source>
</reference>
<dbReference type="Gene3D" id="3.40.50.300">
    <property type="entry name" value="P-loop containing nucleotide triphosphate hydrolases"/>
    <property type="match status" value="1"/>
</dbReference>
<feature type="region of interest" description="Disordered" evidence="2">
    <location>
        <begin position="77"/>
        <end position="193"/>
    </location>
</feature>
<protein>
    <submittedName>
        <fullName evidence="5">Uncharacterized protein</fullName>
    </submittedName>
</protein>
<evidence type="ECO:0000259" key="3">
    <source>
        <dbReference type="PROSITE" id="PS51192"/>
    </source>
</evidence>
<accession>A0AAE0BBD2</accession>
<evidence type="ECO:0000259" key="4">
    <source>
        <dbReference type="PROSITE" id="PS51194"/>
    </source>
</evidence>
<dbReference type="InterPro" id="IPR049730">
    <property type="entry name" value="SNF2/RAD54-like_C"/>
</dbReference>
<dbReference type="Gene3D" id="3.40.50.10810">
    <property type="entry name" value="Tandem AAA-ATPase domain"/>
    <property type="match status" value="1"/>
</dbReference>
<dbReference type="CDD" id="cd18793">
    <property type="entry name" value="SF2_C_SNF"/>
    <property type="match status" value="1"/>
</dbReference>
<dbReference type="InterPro" id="IPR000330">
    <property type="entry name" value="SNF2_N"/>
</dbReference>
<dbReference type="InterPro" id="IPR027417">
    <property type="entry name" value="P-loop_NTPase"/>
</dbReference>
<dbReference type="AlphaFoldDB" id="A0AAE0BBD2"/>
<name>A0AAE0BBD2_9CHLO</name>
<feature type="domain" description="Helicase ATP-binding" evidence="3">
    <location>
        <begin position="331"/>
        <end position="514"/>
    </location>
</feature>
<feature type="domain" description="Helicase C-terminal" evidence="4">
    <location>
        <begin position="695"/>
        <end position="846"/>
    </location>
</feature>
<feature type="region of interest" description="Disordered" evidence="2">
    <location>
        <begin position="1"/>
        <end position="53"/>
    </location>
</feature>
<evidence type="ECO:0000256" key="2">
    <source>
        <dbReference type="SAM" id="MobiDB-lite"/>
    </source>
</evidence>
<feature type="compositionally biased region" description="Acidic residues" evidence="2">
    <location>
        <begin position="38"/>
        <end position="50"/>
    </location>
</feature>
<dbReference type="PROSITE" id="PS51192">
    <property type="entry name" value="HELICASE_ATP_BIND_1"/>
    <property type="match status" value="1"/>
</dbReference>
<feature type="compositionally biased region" description="Polar residues" evidence="2">
    <location>
        <begin position="9"/>
        <end position="19"/>
    </location>
</feature>
<keyword evidence="6" id="KW-1185">Reference proteome</keyword>
<dbReference type="SUPFAM" id="SSF52540">
    <property type="entry name" value="P-loop containing nucleoside triphosphate hydrolases"/>
    <property type="match status" value="2"/>
</dbReference>
<evidence type="ECO:0000313" key="6">
    <source>
        <dbReference type="Proteomes" id="UP001190700"/>
    </source>
</evidence>
<dbReference type="Proteomes" id="UP001190700">
    <property type="component" value="Unassembled WGS sequence"/>
</dbReference>
<dbReference type="EMBL" id="LGRX02035756">
    <property type="protein sequence ID" value="KAK3233296.1"/>
    <property type="molecule type" value="Genomic_DNA"/>
</dbReference>
<feature type="compositionally biased region" description="Basic and acidic residues" evidence="2">
    <location>
        <begin position="114"/>
        <end position="123"/>
    </location>
</feature>
<dbReference type="GO" id="GO:0005524">
    <property type="term" value="F:ATP binding"/>
    <property type="evidence" value="ECO:0007669"/>
    <property type="project" value="InterPro"/>
</dbReference>
<dbReference type="CDD" id="cd17919">
    <property type="entry name" value="DEXHc_Snf"/>
    <property type="match status" value="1"/>
</dbReference>
<dbReference type="InterPro" id="IPR014001">
    <property type="entry name" value="Helicase_ATP-bd"/>
</dbReference>
<evidence type="ECO:0000256" key="1">
    <source>
        <dbReference type="ARBA" id="ARBA00022801"/>
    </source>
</evidence>
<dbReference type="SMART" id="SM00490">
    <property type="entry name" value="HELICc"/>
    <property type="match status" value="1"/>
</dbReference>
<dbReference type="PROSITE" id="PS51194">
    <property type="entry name" value="HELICASE_CTER"/>
    <property type="match status" value="1"/>
</dbReference>
<dbReference type="GO" id="GO:0016787">
    <property type="term" value="F:hydrolase activity"/>
    <property type="evidence" value="ECO:0007669"/>
    <property type="project" value="UniProtKB-KW"/>
</dbReference>
<gene>
    <name evidence="5" type="ORF">CYMTET_56395</name>
</gene>
<evidence type="ECO:0000313" key="5">
    <source>
        <dbReference type="EMBL" id="KAK3233296.1"/>
    </source>
</evidence>
<dbReference type="InterPro" id="IPR001650">
    <property type="entry name" value="Helicase_C-like"/>
</dbReference>
<keyword evidence="1" id="KW-0378">Hydrolase</keyword>
<comment type="caution">
    <text evidence="5">The sequence shown here is derived from an EMBL/GenBank/DDBJ whole genome shotgun (WGS) entry which is preliminary data.</text>
</comment>
<dbReference type="PANTHER" id="PTHR10799">
    <property type="entry name" value="SNF2/RAD54 HELICASE FAMILY"/>
    <property type="match status" value="1"/>
</dbReference>
<dbReference type="Pfam" id="PF00271">
    <property type="entry name" value="Helicase_C"/>
    <property type="match status" value="1"/>
</dbReference>